<sequence>MYSVRRTSFAFPFHVIPIRGHMFTPKKMWIEYTTFKSHVIPQMDFEQARFTPEEFDQLVRSCVDRPS</sequence>
<reference evidence="1 2" key="1">
    <citation type="journal article" date="2022" name="Nat. Ecol. Evol.">
        <title>A masculinizing supergene underlies an exaggerated male reproductive morph in a spider.</title>
        <authorList>
            <person name="Hendrickx F."/>
            <person name="De Corte Z."/>
            <person name="Sonet G."/>
            <person name="Van Belleghem S.M."/>
            <person name="Kostlbacher S."/>
            <person name="Vangestel C."/>
        </authorList>
    </citation>
    <scope>NUCLEOTIDE SEQUENCE [LARGE SCALE GENOMIC DNA]</scope>
    <source>
        <strain evidence="1">W744_W776</strain>
    </source>
</reference>
<evidence type="ECO:0000313" key="2">
    <source>
        <dbReference type="Proteomes" id="UP000827092"/>
    </source>
</evidence>
<accession>A0AAV6UVQ6</accession>
<dbReference type="Proteomes" id="UP000827092">
    <property type="component" value="Unassembled WGS sequence"/>
</dbReference>
<name>A0AAV6UVQ6_9ARAC</name>
<gene>
    <name evidence="1" type="ORF">JTE90_007154</name>
</gene>
<keyword evidence="2" id="KW-1185">Reference proteome</keyword>
<organism evidence="1 2">
    <name type="scientific">Oedothorax gibbosus</name>
    <dbReference type="NCBI Taxonomy" id="931172"/>
    <lineage>
        <taxon>Eukaryota</taxon>
        <taxon>Metazoa</taxon>
        <taxon>Ecdysozoa</taxon>
        <taxon>Arthropoda</taxon>
        <taxon>Chelicerata</taxon>
        <taxon>Arachnida</taxon>
        <taxon>Araneae</taxon>
        <taxon>Araneomorphae</taxon>
        <taxon>Entelegynae</taxon>
        <taxon>Araneoidea</taxon>
        <taxon>Linyphiidae</taxon>
        <taxon>Erigoninae</taxon>
        <taxon>Oedothorax</taxon>
    </lineage>
</organism>
<proteinExistence type="predicted"/>
<dbReference type="EMBL" id="JAFNEN010000236">
    <property type="protein sequence ID" value="KAG8188542.1"/>
    <property type="molecule type" value="Genomic_DNA"/>
</dbReference>
<comment type="caution">
    <text evidence="1">The sequence shown here is derived from an EMBL/GenBank/DDBJ whole genome shotgun (WGS) entry which is preliminary data.</text>
</comment>
<evidence type="ECO:0000313" key="1">
    <source>
        <dbReference type="EMBL" id="KAG8188542.1"/>
    </source>
</evidence>
<protein>
    <submittedName>
        <fullName evidence="1">Uncharacterized protein</fullName>
    </submittedName>
</protein>
<dbReference type="AlphaFoldDB" id="A0AAV6UVQ6"/>